<dbReference type="RefSeq" id="WP_135644509.1">
    <property type="nucleotide sequence ID" value="NZ_RQGH01000032.1"/>
</dbReference>
<dbReference type="InterPro" id="IPR003329">
    <property type="entry name" value="Cytidylyl_trans"/>
</dbReference>
<reference evidence="1" key="1">
    <citation type="journal article" date="2019" name="PLoS Negl. Trop. Dis.">
        <title>Revisiting the worldwide diversity of Leptospira species in the environment.</title>
        <authorList>
            <person name="Vincent A.T."/>
            <person name="Schiettekatte O."/>
            <person name="Bourhy P."/>
            <person name="Veyrier F.J."/>
            <person name="Picardeau M."/>
        </authorList>
    </citation>
    <scope>NUCLEOTIDE SEQUENCE [LARGE SCALE GENOMIC DNA]</scope>
    <source>
        <strain evidence="1">201702451</strain>
    </source>
</reference>
<comment type="caution">
    <text evidence="1">The sequence shown here is derived from an EMBL/GenBank/DDBJ whole genome shotgun (WGS) entry which is preliminary data.</text>
</comment>
<evidence type="ECO:0000313" key="1">
    <source>
        <dbReference type="EMBL" id="TGL60409.1"/>
    </source>
</evidence>
<dbReference type="Gene3D" id="3.90.550.10">
    <property type="entry name" value="Spore Coat Polysaccharide Biosynthesis Protein SpsA, Chain A"/>
    <property type="match status" value="1"/>
</dbReference>
<dbReference type="AlphaFoldDB" id="A0A4Z0ZWX6"/>
<name>A0A4Z0ZWX6_9LEPT</name>
<dbReference type="InterPro" id="IPR050793">
    <property type="entry name" value="CMP-NeuNAc_synthase"/>
</dbReference>
<dbReference type="SUPFAM" id="SSF53448">
    <property type="entry name" value="Nucleotide-diphospho-sugar transferases"/>
    <property type="match status" value="1"/>
</dbReference>
<keyword evidence="2" id="KW-1185">Reference proteome</keyword>
<dbReference type="GO" id="GO:0008781">
    <property type="term" value="F:N-acylneuraminate cytidylyltransferase activity"/>
    <property type="evidence" value="ECO:0007669"/>
    <property type="project" value="TreeGrafter"/>
</dbReference>
<dbReference type="Proteomes" id="UP000297567">
    <property type="component" value="Unassembled WGS sequence"/>
</dbReference>
<dbReference type="PANTHER" id="PTHR21485:SF3">
    <property type="entry name" value="N-ACYLNEURAMINATE CYTIDYLYLTRANSFERASE"/>
    <property type="match status" value="1"/>
</dbReference>
<proteinExistence type="predicted"/>
<dbReference type="EMBL" id="RQGH01000032">
    <property type="protein sequence ID" value="TGL60409.1"/>
    <property type="molecule type" value="Genomic_DNA"/>
</dbReference>
<protein>
    <submittedName>
        <fullName evidence="1">Cytidylyltransferase</fullName>
    </submittedName>
</protein>
<keyword evidence="1" id="KW-0548">Nucleotidyltransferase</keyword>
<dbReference type="Pfam" id="PF02348">
    <property type="entry name" value="CTP_transf_3"/>
    <property type="match status" value="1"/>
</dbReference>
<keyword evidence="1" id="KW-0808">Transferase</keyword>
<organism evidence="1 2">
    <name type="scientific">Leptospira jelokensis</name>
    <dbReference type="NCBI Taxonomy" id="2484931"/>
    <lineage>
        <taxon>Bacteria</taxon>
        <taxon>Pseudomonadati</taxon>
        <taxon>Spirochaetota</taxon>
        <taxon>Spirochaetia</taxon>
        <taxon>Leptospirales</taxon>
        <taxon>Leptospiraceae</taxon>
        <taxon>Leptospira</taxon>
    </lineage>
</organism>
<accession>A0A4Z0ZWX6</accession>
<dbReference type="InterPro" id="IPR029044">
    <property type="entry name" value="Nucleotide-diphossugar_trans"/>
</dbReference>
<evidence type="ECO:0000313" key="2">
    <source>
        <dbReference type="Proteomes" id="UP000297567"/>
    </source>
</evidence>
<gene>
    <name evidence="1" type="ORF">EHQ62_15490</name>
</gene>
<dbReference type="PANTHER" id="PTHR21485">
    <property type="entry name" value="HAD SUPERFAMILY MEMBERS CMAS AND KDSC"/>
    <property type="match status" value="1"/>
</dbReference>
<sequence>MIVALLLGRKGSIGFPGKNTFPIMGKPLAWYPMNIAKRTKEINKVYLSTDDPELKKLALEEGVEVIDRPPHLATKEALGEHAYQHGFSVIQERNPGQTIDLIVLLFCNAATVTSDTISEGIRLLKENPLADSAVTVSKYNMWSPLRARKKDGEGYLQPFVPFETFGDPKTLNCDRDSQGDVLFADMGVSIVRPSNLTNLEEGMLPQKWMGQKILPLYQEAGCDVDYEWQVPVVEWWLKKYGEFR</sequence>